<evidence type="ECO:0000256" key="4">
    <source>
        <dbReference type="ARBA" id="ARBA00022801"/>
    </source>
</evidence>
<feature type="domain" description="Integrase catalytic" evidence="10">
    <location>
        <begin position="134"/>
        <end position="247"/>
    </location>
</feature>
<evidence type="ECO:0000256" key="3">
    <source>
        <dbReference type="ARBA" id="ARBA00022759"/>
    </source>
</evidence>
<protein>
    <submittedName>
        <fullName evidence="11">Retrovirus-related Pol Polyprotein from transposon TNT 1-94</fullName>
    </submittedName>
</protein>
<dbReference type="SUPFAM" id="SSF53098">
    <property type="entry name" value="Ribonuclease H-like"/>
    <property type="match status" value="1"/>
</dbReference>
<keyword evidence="8" id="KW-0239">DNA-directed DNA polymerase</keyword>
<dbReference type="OrthoDB" id="148493at2759"/>
<comment type="caution">
    <text evidence="11">The sequence shown here is derived from an EMBL/GenBank/DDBJ whole genome shotgun (WGS) entry which is preliminary data.</text>
</comment>
<gene>
    <name evidence="11" type="ORF">PHMEG_00029799</name>
</gene>
<dbReference type="Pfam" id="PF00665">
    <property type="entry name" value="rve"/>
    <property type="match status" value="1"/>
</dbReference>
<evidence type="ECO:0000256" key="6">
    <source>
        <dbReference type="ARBA" id="ARBA00022908"/>
    </source>
</evidence>
<dbReference type="PANTHER" id="PTHR42648:SF11">
    <property type="entry name" value="TRANSPOSON TY4-P GAG-POL POLYPROTEIN"/>
    <property type="match status" value="1"/>
</dbReference>
<dbReference type="GO" id="GO:0003964">
    <property type="term" value="F:RNA-directed DNA polymerase activity"/>
    <property type="evidence" value="ECO:0007669"/>
    <property type="project" value="UniProtKB-KW"/>
</dbReference>
<dbReference type="GO" id="GO:0003887">
    <property type="term" value="F:DNA-directed DNA polymerase activity"/>
    <property type="evidence" value="ECO:0007669"/>
    <property type="project" value="UniProtKB-KW"/>
</dbReference>
<dbReference type="InterPro" id="IPR012337">
    <property type="entry name" value="RNaseH-like_sf"/>
</dbReference>
<dbReference type="GO" id="GO:0004519">
    <property type="term" value="F:endonuclease activity"/>
    <property type="evidence" value="ECO:0007669"/>
    <property type="project" value="UniProtKB-KW"/>
</dbReference>
<dbReference type="PROSITE" id="PS50994">
    <property type="entry name" value="INTEGRASE"/>
    <property type="match status" value="1"/>
</dbReference>
<dbReference type="PANTHER" id="PTHR42648">
    <property type="entry name" value="TRANSPOSASE, PUTATIVE-RELATED"/>
    <property type="match status" value="1"/>
</dbReference>
<keyword evidence="7" id="KW-0695">RNA-directed DNA polymerase</keyword>
<organism evidence="11 12">
    <name type="scientific">Phytophthora megakarya</name>
    <dbReference type="NCBI Taxonomy" id="4795"/>
    <lineage>
        <taxon>Eukaryota</taxon>
        <taxon>Sar</taxon>
        <taxon>Stramenopiles</taxon>
        <taxon>Oomycota</taxon>
        <taxon>Peronosporomycetes</taxon>
        <taxon>Peronosporales</taxon>
        <taxon>Peronosporaceae</taxon>
        <taxon>Phytophthora</taxon>
    </lineage>
</organism>
<dbReference type="InterPro" id="IPR036397">
    <property type="entry name" value="RNaseH_sf"/>
</dbReference>
<dbReference type="Pfam" id="PF13976">
    <property type="entry name" value="gag_pre-integrs"/>
    <property type="match status" value="1"/>
</dbReference>
<dbReference type="Proteomes" id="UP000198211">
    <property type="component" value="Unassembled WGS sequence"/>
</dbReference>
<dbReference type="InterPro" id="IPR025724">
    <property type="entry name" value="GAG-pre-integrase_dom"/>
</dbReference>
<keyword evidence="6" id="KW-0229">DNA integration</keyword>
<evidence type="ECO:0000256" key="1">
    <source>
        <dbReference type="ARBA" id="ARBA00022722"/>
    </source>
</evidence>
<keyword evidence="3" id="KW-0255">Endonuclease</keyword>
<proteinExistence type="predicted"/>
<dbReference type="GO" id="GO:0046872">
    <property type="term" value="F:metal ion binding"/>
    <property type="evidence" value="ECO:0007669"/>
    <property type="project" value="UniProtKB-KW"/>
</dbReference>
<dbReference type="Gene3D" id="3.30.420.10">
    <property type="entry name" value="Ribonuclease H-like superfamily/Ribonuclease H"/>
    <property type="match status" value="1"/>
</dbReference>
<evidence type="ECO:0000256" key="8">
    <source>
        <dbReference type="ARBA" id="ARBA00022932"/>
    </source>
</evidence>
<keyword evidence="4" id="KW-0378">Hydrolase</keyword>
<keyword evidence="2" id="KW-0479">Metal-binding</keyword>
<dbReference type="GO" id="GO:0016787">
    <property type="term" value="F:hydrolase activity"/>
    <property type="evidence" value="ECO:0007669"/>
    <property type="project" value="UniProtKB-KW"/>
</dbReference>
<dbReference type="InterPro" id="IPR039537">
    <property type="entry name" value="Retrotran_Ty1/copia-like"/>
</dbReference>
<dbReference type="InterPro" id="IPR001584">
    <property type="entry name" value="Integrase_cat-core"/>
</dbReference>
<feature type="non-terminal residue" evidence="11">
    <location>
        <position position="1"/>
    </location>
</feature>
<accession>A0A225V2A0</accession>
<keyword evidence="1" id="KW-0540">Nuclease</keyword>
<dbReference type="STRING" id="4795.A0A225V2A0"/>
<keyword evidence="9" id="KW-0233">DNA recombination</keyword>
<evidence type="ECO:0000259" key="10">
    <source>
        <dbReference type="PROSITE" id="PS50994"/>
    </source>
</evidence>
<dbReference type="GO" id="GO:0003676">
    <property type="term" value="F:nucleic acid binding"/>
    <property type="evidence" value="ECO:0007669"/>
    <property type="project" value="InterPro"/>
</dbReference>
<dbReference type="EMBL" id="NBNE01008678">
    <property type="protein sequence ID" value="OWY99233.1"/>
    <property type="molecule type" value="Genomic_DNA"/>
</dbReference>
<dbReference type="GO" id="GO:0015074">
    <property type="term" value="P:DNA integration"/>
    <property type="evidence" value="ECO:0007669"/>
    <property type="project" value="UniProtKB-KW"/>
</dbReference>
<evidence type="ECO:0000256" key="5">
    <source>
        <dbReference type="ARBA" id="ARBA00022842"/>
    </source>
</evidence>
<keyword evidence="8" id="KW-0548">Nucleotidyltransferase</keyword>
<keyword evidence="8" id="KW-0808">Transferase</keyword>
<evidence type="ECO:0000256" key="2">
    <source>
        <dbReference type="ARBA" id="ARBA00022723"/>
    </source>
</evidence>
<evidence type="ECO:0000256" key="9">
    <source>
        <dbReference type="ARBA" id="ARBA00023172"/>
    </source>
</evidence>
<keyword evidence="12" id="KW-1185">Reference proteome</keyword>
<evidence type="ECO:0000256" key="7">
    <source>
        <dbReference type="ARBA" id="ARBA00022918"/>
    </source>
</evidence>
<evidence type="ECO:0000313" key="12">
    <source>
        <dbReference type="Proteomes" id="UP000198211"/>
    </source>
</evidence>
<keyword evidence="5" id="KW-0460">Magnesium</keyword>
<sequence>YVPGAIANLISLDYMQSLGYFLSMAKDQSVCFLDKSEISLQFTKVDGIYRIESDKPQEQQTEIVCNAILRSHSQSLSLWHKRFAHASSETIRNMARKQTVNGLQTDNKTFEDCDCLPCIKGKKVRMTYRERRYCAKKPLQKLQVDVCTVNELTLDGCNCFLLVVDEYSRYKWIFILKQKSEAKGHKFALVNRLHVKYRENNWRIEEIHSDQGGEFDNSVLQEFSSSEGISLTMTNGYTTRKWNCRAR</sequence>
<reference evidence="12" key="1">
    <citation type="submission" date="2017-03" db="EMBL/GenBank/DDBJ databases">
        <title>Phytopthora megakarya and P. palmivora, two closely related causual agents of cacao black pod achieved similar genome size and gene model numbers by different mechanisms.</title>
        <authorList>
            <person name="Ali S."/>
            <person name="Shao J."/>
            <person name="Larry D.J."/>
            <person name="Kronmiller B."/>
            <person name="Shen D."/>
            <person name="Strem M.D."/>
            <person name="Melnick R.L."/>
            <person name="Guiltinan M.J."/>
            <person name="Tyler B.M."/>
            <person name="Meinhardt L.W."/>
            <person name="Bailey B.A."/>
        </authorList>
    </citation>
    <scope>NUCLEOTIDE SEQUENCE [LARGE SCALE GENOMIC DNA]</scope>
    <source>
        <strain evidence="12">zdho120</strain>
    </source>
</reference>
<dbReference type="GO" id="GO:0006310">
    <property type="term" value="P:DNA recombination"/>
    <property type="evidence" value="ECO:0007669"/>
    <property type="project" value="UniProtKB-KW"/>
</dbReference>
<name>A0A225V2A0_9STRA</name>
<evidence type="ECO:0000313" key="11">
    <source>
        <dbReference type="EMBL" id="OWY99233.1"/>
    </source>
</evidence>
<dbReference type="AlphaFoldDB" id="A0A225V2A0"/>